<evidence type="ECO:0000256" key="3">
    <source>
        <dbReference type="ARBA" id="ARBA00005349"/>
    </source>
</evidence>
<comment type="cofactor">
    <cofactor evidence="1">
        <name>FAD</name>
        <dbReference type="ChEBI" id="CHEBI:57692"/>
    </cofactor>
</comment>
<dbReference type="PRINTS" id="PR00420">
    <property type="entry name" value="RNGMNOXGNASE"/>
</dbReference>
<dbReference type="RefSeq" id="WP_379035594.1">
    <property type="nucleotide sequence ID" value="NZ_JBHTLN010000007.1"/>
</dbReference>
<organism evidence="10 11">
    <name type="scientific">Methylophilus flavus</name>
    <dbReference type="NCBI Taxonomy" id="640084"/>
    <lineage>
        <taxon>Bacteria</taxon>
        <taxon>Pseudomonadati</taxon>
        <taxon>Pseudomonadota</taxon>
        <taxon>Betaproteobacteria</taxon>
        <taxon>Nitrosomonadales</taxon>
        <taxon>Methylophilaceae</taxon>
        <taxon>Methylophilus</taxon>
    </lineage>
</organism>
<dbReference type="Pfam" id="PF01494">
    <property type="entry name" value="FAD_binding_3"/>
    <property type="match status" value="1"/>
</dbReference>
<evidence type="ECO:0000256" key="4">
    <source>
        <dbReference type="ARBA" id="ARBA00022630"/>
    </source>
</evidence>
<reference evidence="11" key="1">
    <citation type="journal article" date="2019" name="Int. J. Syst. Evol. Microbiol.">
        <title>The Global Catalogue of Microorganisms (GCM) 10K type strain sequencing project: providing services to taxonomists for standard genome sequencing and annotation.</title>
        <authorList>
            <consortium name="The Broad Institute Genomics Platform"/>
            <consortium name="The Broad Institute Genome Sequencing Center for Infectious Disease"/>
            <person name="Wu L."/>
            <person name="Ma J."/>
        </authorList>
    </citation>
    <scope>NUCLEOTIDE SEQUENCE [LARGE SCALE GENOMIC DNA]</scope>
    <source>
        <strain evidence="11">CCUG 58411</strain>
    </source>
</reference>
<dbReference type="Proteomes" id="UP001597206">
    <property type="component" value="Unassembled WGS sequence"/>
</dbReference>
<name>A0ABW3PHH5_9PROT</name>
<dbReference type="InterPro" id="IPR010971">
    <property type="entry name" value="UbiH/COQ6"/>
</dbReference>
<keyword evidence="4" id="KW-0285">Flavoprotein</keyword>
<keyword evidence="7" id="KW-0503">Monooxygenase</keyword>
<evidence type="ECO:0000256" key="6">
    <source>
        <dbReference type="ARBA" id="ARBA00023002"/>
    </source>
</evidence>
<evidence type="ECO:0000313" key="10">
    <source>
        <dbReference type="EMBL" id="MFD1123673.1"/>
    </source>
</evidence>
<evidence type="ECO:0000259" key="9">
    <source>
        <dbReference type="Pfam" id="PF01494"/>
    </source>
</evidence>
<protein>
    <submittedName>
        <fullName evidence="10">FAD-dependent oxidoreductase</fullName>
    </submittedName>
</protein>
<dbReference type="InterPro" id="IPR051205">
    <property type="entry name" value="UbiH/COQ6_monooxygenase"/>
</dbReference>
<gene>
    <name evidence="10" type="ORF">ACFQ2T_14245</name>
</gene>
<comment type="caution">
    <text evidence="10">The sequence shown here is derived from an EMBL/GenBank/DDBJ whole genome shotgun (WGS) entry which is preliminary data.</text>
</comment>
<keyword evidence="8" id="KW-0812">Transmembrane</keyword>
<evidence type="ECO:0000313" key="11">
    <source>
        <dbReference type="Proteomes" id="UP001597206"/>
    </source>
</evidence>
<keyword evidence="8" id="KW-0472">Membrane</keyword>
<evidence type="ECO:0000256" key="7">
    <source>
        <dbReference type="ARBA" id="ARBA00023033"/>
    </source>
</evidence>
<sequence length="402" mass="43710">MAASKSSISTDVVIVGAGLVGLTAAIALSRLGKKVVLTDAQPLPVFADGWVEDTTHWDARIYALTNETIQWLNEIGVWPHVPASRVNAMTAMHLWSPTAVHTSPSLRLNAEDAHLVQMGCIVESQALIYACWQVLAESDVTIITDAPAQALQQSGHIMQLTLPQHDIEAQLLIGADGARSWVREQCGIRVSTVDFEQMALVTNYLAEQGHGNIARQWFGAHETLALLPMPQQQVSLVWALPQDEASIQQARSPEALAAEVEHRAGYALGKLTPCGPVLSFPLVQKTADDMALPGVLLLGDAAHQVHPMAGQGVNLGFQDVRALCLELGKLPAVRPIGDARFLRHVVRMRQLDILKMHALTRGLDKLFSRAEPAWTHAAILGLRGLENSAMLKRFLIRTATQN</sequence>
<keyword evidence="8" id="KW-1133">Transmembrane helix</keyword>
<keyword evidence="5" id="KW-0274">FAD</keyword>
<evidence type="ECO:0000256" key="2">
    <source>
        <dbReference type="ARBA" id="ARBA00004749"/>
    </source>
</evidence>
<feature type="domain" description="FAD-binding" evidence="9">
    <location>
        <begin position="10"/>
        <end position="328"/>
    </location>
</feature>
<dbReference type="SUPFAM" id="SSF51905">
    <property type="entry name" value="FAD/NAD(P)-binding domain"/>
    <property type="match status" value="1"/>
</dbReference>
<comment type="similarity">
    <text evidence="3">Belongs to the UbiH/COQ6 family.</text>
</comment>
<dbReference type="PANTHER" id="PTHR43876:SF7">
    <property type="entry name" value="UBIQUINONE BIOSYNTHESIS MONOOXYGENASE COQ6, MITOCHONDRIAL"/>
    <property type="match status" value="1"/>
</dbReference>
<dbReference type="Gene3D" id="3.50.50.60">
    <property type="entry name" value="FAD/NAD(P)-binding domain"/>
    <property type="match status" value="2"/>
</dbReference>
<evidence type="ECO:0000256" key="1">
    <source>
        <dbReference type="ARBA" id="ARBA00001974"/>
    </source>
</evidence>
<dbReference type="NCBIfam" id="TIGR01988">
    <property type="entry name" value="Ubi-OHases"/>
    <property type="match status" value="1"/>
</dbReference>
<dbReference type="EMBL" id="JBHTLN010000007">
    <property type="protein sequence ID" value="MFD1123673.1"/>
    <property type="molecule type" value="Genomic_DNA"/>
</dbReference>
<proteinExistence type="inferred from homology"/>
<dbReference type="InterPro" id="IPR036188">
    <property type="entry name" value="FAD/NAD-bd_sf"/>
</dbReference>
<keyword evidence="6" id="KW-0560">Oxidoreductase</keyword>
<comment type="pathway">
    <text evidence="2">Cofactor biosynthesis; ubiquinone biosynthesis.</text>
</comment>
<evidence type="ECO:0000256" key="5">
    <source>
        <dbReference type="ARBA" id="ARBA00022827"/>
    </source>
</evidence>
<evidence type="ECO:0000256" key="8">
    <source>
        <dbReference type="SAM" id="Phobius"/>
    </source>
</evidence>
<keyword evidence="11" id="KW-1185">Reference proteome</keyword>
<dbReference type="InterPro" id="IPR002938">
    <property type="entry name" value="FAD-bd"/>
</dbReference>
<accession>A0ABW3PHH5</accession>
<feature type="transmembrane region" description="Helical" evidence="8">
    <location>
        <begin position="12"/>
        <end position="32"/>
    </location>
</feature>
<dbReference type="PANTHER" id="PTHR43876">
    <property type="entry name" value="UBIQUINONE BIOSYNTHESIS MONOOXYGENASE COQ6, MITOCHONDRIAL"/>
    <property type="match status" value="1"/>
</dbReference>